<feature type="domain" description="Histidine kinase/HSP90-like ATPase" evidence="3">
    <location>
        <begin position="44"/>
        <end position="153"/>
    </location>
</feature>
<keyword evidence="4" id="KW-0547">Nucleotide-binding</keyword>
<comment type="caution">
    <text evidence="4">The sequence shown here is derived from an EMBL/GenBank/DDBJ whole genome shotgun (WGS) entry which is preliminary data.</text>
</comment>
<dbReference type="InterPro" id="IPR036890">
    <property type="entry name" value="HATPase_C_sf"/>
</dbReference>
<proteinExistence type="predicted"/>
<keyword evidence="1" id="KW-0418">Kinase</keyword>
<evidence type="ECO:0000313" key="5">
    <source>
        <dbReference type="Proteomes" id="UP001592531"/>
    </source>
</evidence>
<keyword evidence="5" id="KW-1185">Reference proteome</keyword>
<dbReference type="SUPFAM" id="SSF55874">
    <property type="entry name" value="ATPase domain of HSP90 chaperone/DNA topoisomerase II/histidine kinase"/>
    <property type="match status" value="1"/>
</dbReference>
<dbReference type="Pfam" id="PF13581">
    <property type="entry name" value="HATPase_c_2"/>
    <property type="match status" value="1"/>
</dbReference>
<feature type="region of interest" description="Disordered" evidence="2">
    <location>
        <begin position="1"/>
        <end position="24"/>
    </location>
</feature>
<dbReference type="Proteomes" id="UP001592531">
    <property type="component" value="Unassembled WGS sequence"/>
</dbReference>
<evidence type="ECO:0000256" key="2">
    <source>
        <dbReference type="SAM" id="MobiDB-lite"/>
    </source>
</evidence>
<dbReference type="CDD" id="cd16936">
    <property type="entry name" value="HATPase_RsbW-like"/>
    <property type="match status" value="1"/>
</dbReference>
<dbReference type="PANTHER" id="PTHR35526">
    <property type="entry name" value="ANTI-SIGMA-F FACTOR RSBW-RELATED"/>
    <property type="match status" value="1"/>
</dbReference>
<dbReference type="InterPro" id="IPR050267">
    <property type="entry name" value="Anti-sigma-factor_SerPK"/>
</dbReference>
<evidence type="ECO:0000313" key="4">
    <source>
        <dbReference type="EMBL" id="MFC1420492.1"/>
    </source>
</evidence>
<evidence type="ECO:0000259" key="3">
    <source>
        <dbReference type="Pfam" id="PF13581"/>
    </source>
</evidence>
<accession>A0ABV6W3B9</accession>
<dbReference type="GO" id="GO:0005524">
    <property type="term" value="F:ATP binding"/>
    <property type="evidence" value="ECO:0007669"/>
    <property type="project" value="UniProtKB-KW"/>
</dbReference>
<keyword evidence="4" id="KW-0067">ATP-binding</keyword>
<organism evidence="4 5">
    <name type="scientific">Streptacidiphilus cavernicola</name>
    <dbReference type="NCBI Taxonomy" id="3342716"/>
    <lineage>
        <taxon>Bacteria</taxon>
        <taxon>Bacillati</taxon>
        <taxon>Actinomycetota</taxon>
        <taxon>Actinomycetes</taxon>
        <taxon>Kitasatosporales</taxon>
        <taxon>Streptomycetaceae</taxon>
        <taxon>Streptacidiphilus</taxon>
    </lineage>
</organism>
<dbReference type="RefSeq" id="WP_380541838.1">
    <property type="nucleotide sequence ID" value="NZ_JBHFAB010000027.1"/>
</dbReference>
<keyword evidence="1" id="KW-0808">Transferase</keyword>
<keyword evidence="4" id="KW-0560">Oxidoreductase</keyword>
<reference evidence="4 5" key="1">
    <citation type="submission" date="2024-09" db="EMBL/GenBank/DDBJ databases">
        <authorList>
            <person name="Lee S.D."/>
        </authorList>
    </citation>
    <scope>NUCLEOTIDE SEQUENCE [LARGE SCALE GENOMIC DNA]</scope>
    <source>
        <strain evidence="4 5">N8-3</strain>
    </source>
</reference>
<keyword evidence="1" id="KW-0723">Serine/threonine-protein kinase</keyword>
<dbReference type="GO" id="GO:0004601">
    <property type="term" value="F:peroxidase activity"/>
    <property type="evidence" value="ECO:0007669"/>
    <property type="project" value="UniProtKB-KW"/>
</dbReference>
<dbReference type="InterPro" id="IPR003594">
    <property type="entry name" value="HATPase_dom"/>
</dbReference>
<sequence>MDHGVTQGPERSHRLPRAAAPAVPPAPVVPPVGAAYDGGPGTIGAARDFATGFLRRAQADHGVPVTDLLVEDVRLVVSELVTNAAKYAPGPCLLDLEFLDDALRVTLWDTDTSLPVPALADPGRIGRHGLEIVVAVCRRFEVERQAGGKRVRVDLAF</sequence>
<protein>
    <submittedName>
        <fullName evidence="4">ATP-binding protein</fullName>
    </submittedName>
</protein>
<dbReference type="Gene3D" id="3.30.565.10">
    <property type="entry name" value="Histidine kinase-like ATPase, C-terminal domain"/>
    <property type="match status" value="1"/>
</dbReference>
<dbReference type="PANTHER" id="PTHR35526:SF3">
    <property type="entry name" value="ANTI-SIGMA-F FACTOR RSBW"/>
    <property type="match status" value="1"/>
</dbReference>
<keyword evidence="4" id="KW-0575">Peroxidase</keyword>
<name>A0ABV6W3B9_9ACTN</name>
<gene>
    <name evidence="4" type="ORF">ACEZDE_28200</name>
</gene>
<evidence type="ECO:0000256" key="1">
    <source>
        <dbReference type="ARBA" id="ARBA00022527"/>
    </source>
</evidence>
<dbReference type="EMBL" id="JBHFAB010000027">
    <property type="protein sequence ID" value="MFC1420492.1"/>
    <property type="molecule type" value="Genomic_DNA"/>
</dbReference>